<name>A0A392MYM3_9FABA</name>
<reference evidence="1 2" key="1">
    <citation type="journal article" date="2018" name="Front. Plant Sci.">
        <title>Red Clover (Trifolium pratense) and Zigzag Clover (T. medium) - A Picture of Genomic Similarities and Differences.</title>
        <authorList>
            <person name="Dluhosova J."/>
            <person name="Istvanek J."/>
            <person name="Nedelnik J."/>
            <person name="Repkova J."/>
        </authorList>
    </citation>
    <scope>NUCLEOTIDE SEQUENCE [LARGE SCALE GENOMIC DNA]</scope>
    <source>
        <strain evidence="2">cv. 10/8</strain>
        <tissue evidence="1">Leaf</tissue>
    </source>
</reference>
<proteinExistence type="predicted"/>
<dbReference type="Proteomes" id="UP000265520">
    <property type="component" value="Unassembled WGS sequence"/>
</dbReference>
<evidence type="ECO:0000313" key="2">
    <source>
        <dbReference type="Proteomes" id="UP000265520"/>
    </source>
</evidence>
<accession>A0A392MYM3</accession>
<comment type="caution">
    <text evidence="1">The sequence shown here is derived from an EMBL/GenBank/DDBJ whole genome shotgun (WGS) entry which is preliminary data.</text>
</comment>
<organism evidence="1 2">
    <name type="scientific">Trifolium medium</name>
    <dbReference type="NCBI Taxonomy" id="97028"/>
    <lineage>
        <taxon>Eukaryota</taxon>
        <taxon>Viridiplantae</taxon>
        <taxon>Streptophyta</taxon>
        <taxon>Embryophyta</taxon>
        <taxon>Tracheophyta</taxon>
        <taxon>Spermatophyta</taxon>
        <taxon>Magnoliopsida</taxon>
        <taxon>eudicotyledons</taxon>
        <taxon>Gunneridae</taxon>
        <taxon>Pentapetalae</taxon>
        <taxon>rosids</taxon>
        <taxon>fabids</taxon>
        <taxon>Fabales</taxon>
        <taxon>Fabaceae</taxon>
        <taxon>Papilionoideae</taxon>
        <taxon>50 kb inversion clade</taxon>
        <taxon>NPAAA clade</taxon>
        <taxon>Hologalegina</taxon>
        <taxon>IRL clade</taxon>
        <taxon>Trifolieae</taxon>
        <taxon>Trifolium</taxon>
    </lineage>
</organism>
<protein>
    <submittedName>
        <fullName evidence="1">Uncharacterized protein</fullName>
    </submittedName>
</protein>
<dbReference type="EMBL" id="LXQA010023128">
    <property type="protein sequence ID" value="MCH92646.1"/>
    <property type="molecule type" value="Genomic_DNA"/>
</dbReference>
<dbReference type="AlphaFoldDB" id="A0A392MYM3"/>
<sequence length="47" mass="5338">MGWPGEGRKFESFRCHLCVGSGHTEQSSEGFSDPCYPPRYKCYFSEG</sequence>
<evidence type="ECO:0000313" key="1">
    <source>
        <dbReference type="EMBL" id="MCH92646.1"/>
    </source>
</evidence>
<keyword evidence="2" id="KW-1185">Reference proteome</keyword>
<feature type="non-terminal residue" evidence="1">
    <location>
        <position position="47"/>
    </location>
</feature>